<protein>
    <submittedName>
        <fullName evidence="1">Uncharacterized protein</fullName>
    </submittedName>
</protein>
<reference evidence="1" key="1">
    <citation type="journal article" date="2023" name="Mol. Phylogenet. Evol.">
        <title>Genome-scale phylogeny and comparative genomics of the fungal order Sordariales.</title>
        <authorList>
            <person name="Hensen N."/>
            <person name="Bonometti L."/>
            <person name="Westerberg I."/>
            <person name="Brannstrom I.O."/>
            <person name="Guillou S."/>
            <person name="Cros-Aarteil S."/>
            <person name="Calhoun S."/>
            <person name="Haridas S."/>
            <person name="Kuo A."/>
            <person name="Mondo S."/>
            <person name="Pangilinan J."/>
            <person name="Riley R."/>
            <person name="LaButti K."/>
            <person name="Andreopoulos B."/>
            <person name="Lipzen A."/>
            <person name="Chen C."/>
            <person name="Yan M."/>
            <person name="Daum C."/>
            <person name="Ng V."/>
            <person name="Clum A."/>
            <person name="Steindorff A."/>
            <person name="Ohm R.A."/>
            <person name="Martin F."/>
            <person name="Silar P."/>
            <person name="Natvig D.O."/>
            <person name="Lalanne C."/>
            <person name="Gautier V."/>
            <person name="Ament-Velasquez S.L."/>
            <person name="Kruys A."/>
            <person name="Hutchinson M.I."/>
            <person name="Powell A.J."/>
            <person name="Barry K."/>
            <person name="Miller A.N."/>
            <person name="Grigoriev I.V."/>
            <person name="Debuchy R."/>
            <person name="Gladieux P."/>
            <person name="Hiltunen Thoren M."/>
            <person name="Johannesson H."/>
        </authorList>
    </citation>
    <scope>NUCLEOTIDE SEQUENCE</scope>
    <source>
        <strain evidence="1">CBS 757.83</strain>
    </source>
</reference>
<dbReference type="Proteomes" id="UP001305647">
    <property type="component" value="Unassembled WGS sequence"/>
</dbReference>
<dbReference type="EMBL" id="MU863659">
    <property type="protein sequence ID" value="KAK4098375.1"/>
    <property type="molecule type" value="Genomic_DNA"/>
</dbReference>
<proteinExistence type="predicted"/>
<keyword evidence="2" id="KW-1185">Reference proteome</keyword>
<comment type="caution">
    <text evidence="1">The sequence shown here is derived from an EMBL/GenBank/DDBJ whole genome shotgun (WGS) entry which is preliminary data.</text>
</comment>
<sequence>MPTAAEPQLQPPMEAANPAQLQAGVEPSAKVVVTKQPASEPRPTTEQDDMVALRGGGMTHHCGFSCCDGRCNFRLC</sequence>
<organism evidence="1 2">
    <name type="scientific">Parathielavia hyrcaniae</name>
    <dbReference type="NCBI Taxonomy" id="113614"/>
    <lineage>
        <taxon>Eukaryota</taxon>
        <taxon>Fungi</taxon>
        <taxon>Dikarya</taxon>
        <taxon>Ascomycota</taxon>
        <taxon>Pezizomycotina</taxon>
        <taxon>Sordariomycetes</taxon>
        <taxon>Sordariomycetidae</taxon>
        <taxon>Sordariales</taxon>
        <taxon>Chaetomiaceae</taxon>
        <taxon>Parathielavia</taxon>
    </lineage>
</organism>
<evidence type="ECO:0000313" key="1">
    <source>
        <dbReference type="EMBL" id="KAK4098375.1"/>
    </source>
</evidence>
<evidence type="ECO:0000313" key="2">
    <source>
        <dbReference type="Proteomes" id="UP001305647"/>
    </source>
</evidence>
<accession>A0AAN6PYF7</accession>
<gene>
    <name evidence="1" type="ORF">N658DRAFT_455145</name>
</gene>
<name>A0AAN6PYF7_9PEZI</name>
<reference evidence="1" key="2">
    <citation type="submission" date="2023-05" db="EMBL/GenBank/DDBJ databases">
        <authorList>
            <consortium name="Lawrence Berkeley National Laboratory"/>
            <person name="Steindorff A."/>
            <person name="Hensen N."/>
            <person name="Bonometti L."/>
            <person name="Westerberg I."/>
            <person name="Brannstrom I.O."/>
            <person name="Guillou S."/>
            <person name="Cros-Aarteil S."/>
            <person name="Calhoun S."/>
            <person name="Haridas S."/>
            <person name="Kuo A."/>
            <person name="Mondo S."/>
            <person name="Pangilinan J."/>
            <person name="Riley R."/>
            <person name="Labutti K."/>
            <person name="Andreopoulos B."/>
            <person name="Lipzen A."/>
            <person name="Chen C."/>
            <person name="Yanf M."/>
            <person name="Daum C."/>
            <person name="Ng V."/>
            <person name="Clum A."/>
            <person name="Ohm R."/>
            <person name="Martin F."/>
            <person name="Silar P."/>
            <person name="Natvig D."/>
            <person name="Lalanne C."/>
            <person name="Gautier V."/>
            <person name="Ament-Velasquez S.L."/>
            <person name="Kruys A."/>
            <person name="Hutchinson M.I."/>
            <person name="Powell A.J."/>
            <person name="Barry K."/>
            <person name="Miller A.N."/>
            <person name="Grigoriev I.V."/>
            <person name="Debuchy R."/>
            <person name="Gladieux P."/>
            <person name="Thoren M.H."/>
            <person name="Johannesson H."/>
        </authorList>
    </citation>
    <scope>NUCLEOTIDE SEQUENCE</scope>
    <source>
        <strain evidence="1">CBS 757.83</strain>
    </source>
</reference>
<dbReference type="AlphaFoldDB" id="A0AAN6PYF7"/>